<feature type="domain" description="Reverse transcriptase" evidence="2">
    <location>
        <begin position="2"/>
        <end position="78"/>
    </location>
</feature>
<dbReference type="Pfam" id="PF00078">
    <property type="entry name" value="RVT_1"/>
    <property type="match status" value="1"/>
</dbReference>
<feature type="compositionally biased region" description="Polar residues" evidence="1">
    <location>
        <begin position="66"/>
        <end position="76"/>
    </location>
</feature>
<organism evidence="3 4">
    <name type="scientific">Adineta ricciae</name>
    <name type="common">Rotifer</name>
    <dbReference type="NCBI Taxonomy" id="249248"/>
    <lineage>
        <taxon>Eukaryota</taxon>
        <taxon>Metazoa</taxon>
        <taxon>Spiralia</taxon>
        <taxon>Gnathifera</taxon>
        <taxon>Rotifera</taxon>
        <taxon>Eurotatoria</taxon>
        <taxon>Bdelloidea</taxon>
        <taxon>Adinetida</taxon>
        <taxon>Adinetidae</taxon>
        <taxon>Adineta</taxon>
    </lineage>
</organism>
<comment type="caution">
    <text evidence="3">The sequence shown here is derived from an EMBL/GenBank/DDBJ whole genome shotgun (WGS) entry which is preliminary data.</text>
</comment>
<protein>
    <recommendedName>
        <fullName evidence="2">Reverse transcriptase domain-containing protein</fullName>
    </recommendedName>
</protein>
<sequence>LKSGTPQGSPLSPLLYIIYTADSMNGIPSHTEYGLFADDTGLNERLQRSIDASESWRSSWKLKLQPTKNRAGSFQPTPKKEIRTSSGSESRKHHHHSSGSYKILGRNNQQTVKLAETSRSHRK</sequence>
<dbReference type="InterPro" id="IPR000477">
    <property type="entry name" value="RT_dom"/>
</dbReference>
<reference evidence="3" key="1">
    <citation type="submission" date="2021-02" db="EMBL/GenBank/DDBJ databases">
        <authorList>
            <person name="Nowell W R."/>
        </authorList>
    </citation>
    <scope>NUCLEOTIDE SEQUENCE</scope>
</reference>
<feature type="non-terminal residue" evidence="3">
    <location>
        <position position="1"/>
    </location>
</feature>
<evidence type="ECO:0000313" key="3">
    <source>
        <dbReference type="EMBL" id="CAF1665650.1"/>
    </source>
</evidence>
<name>A0A816FSW0_ADIRI</name>
<accession>A0A816FSW0</accession>
<evidence type="ECO:0000313" key="4">
    <source>
        <dbReference type="Proteomes" id="UP000663828"/>
    </source>
</evidence>
<feature type="region of interest" description="Disordered" evidence="1">
    <location>
        <begin position="61"/>
        <end position="123"/>
    </location>
</feature>
<keyword evidence="4" id="KW-1185">Reference proteome</keyword>
<dbReference type="AlphaFoldDB" id="A0A816FSW0"/>
<proteinExistence type="predicted"/>
<dbReference type="Proteomes" id="UP000663828">
    <property type="component" value="Unassembled WGS sequence"/>
</dbReference>
<evidence type="ECO:0000259" key="2">
    <source>
        <dbReference type="Pfam" id="PF00078"/>
    </source>
</evidence>
<gene>
    <name evidence="3" type="ORF">XAT740_LOCUS57717</name>
</gene>
<dbReference type="EMBL" id="CAJNOR010012098">
    <property type="protein sequence ID" value="CAF1665650.1"/>
    <property type="molecule type" value="Genomic_DNA"/>
</dbReference>
<evidence type="ECO:0000256" key="1">
    <source>
        <dbReference type="SAM" id="MobiDB-lite"/>
    </source>
</evidence>